<proteinExistence type="inferred from homology"/>
<dbReference type="SUPFAM" id="SSF46785">
    <property type="entry name" value="Winged helix' DNA-binding domain"/>
    <property type="match status" value="2"/>
</dbReference>
<dbReference type="InterPro" id="IPR036390">
    <property type="entry name" value="WH_DNA-bd_sf"/>
</dbReference>
<accession>A0A2P6N184</accession>
<reference evidence="2 3" key="1">
    <citation type="journal article" date="2018" name="Genome Biol. Evol.">
        <title>Multiple Roots of Fruiting Body Formation in Amoebozoa.</title>
        <authorList>
            <person name="Hillmann F."/>
            <person name="Forbes G."/>
            <person name="Novohradska S."/>
            <person name="Ferling I."/>
            <person name="Riege K."/>
            <person name="Groth M."/>
            <person name="Westermann M."/>
            <person name="Marz M."/>
            <person name="Spaller T."/>
            <person name="Winckler T."/>
            <person name="Schaap P."/>
            <person name="Glockner G."/>
        </authorList>
    </citation>
    <scope>NUCLEOTIDE SEQUENCE [LARGE SCALE GENOMIC DNA]</scope>
    <source>
        <strain evidence="2 3">Jena</strain>
    </source>
</reference>
<gene>
    <name evidence="2" type="ORF">PROFUN_00566</name>
</gene>
<comment type="caution">
    <text evidence="2">The sequence shown here is derived from an EMBL/GenBank/DDBJ whole genome shotgun (WGS) entry which is preliminary data.</text>
</comment>
<evidence type="ECO:0000256" key="1">
    <source>
        <dbReference type="ARBA" id="ARBA00009834"/>
    </source>
</evidence>
<dbReference type="GO" id="GO:0000814">
    <property type="term" value="C:ESCRT II complex"/>
    <property type="evidence" value="ECO:0007669"/>
    <property type="project" value="InterPro"/>
</dbReference>
<dbReference type="InterPro" id="IPR036561">
    <property type="entry name" value="MAM33_sf"/>
</dbReference>
<dbReference type="InterPro" id="IPR036388">
    <property type="entry name" value="WH-like_DNA-bd_sf"/>
</dbReference>
<dbReference type="InterPro" id="IPR003428">
    <property type="entry name" value="MAM33"/>
</dbReference>
<dbReference type="STRING" id="1890364.A0A2P6N184"/>
<dbReference type="InterPro" id="IPR016689">
    <property type="entry name" value="ESCRT-2_cplx_Snf8"/>
</dbReference>
<evidence type="ECO:0000313" key="3">
    <source>
        <dbReference type="Proteomes" id="UP000241769"/>
    </source>
</evidence>
<dbReference type="OrthoDB" id="283883at2759"/>
<evidence type="ECO:0000313" key="2">
    <source>
        <dbReference type="EMBL" id="PRP77705.1"/>
    </source>
</evidence>
<dbReference type="PANTHER" id="PTHR12806">
    <property type="entry name" value="EAP30 SUBUNIT OF ELL COMPLEX"/>
    <property type="match status" value="1"/>
</dbReference>
<dbReference type="AlphaFoldDB" id="A0A2P6N184"/>
<dbReference type="GO" id="GO:0005759">
    <property type="term" value="C:mitochondrial matrix"/>
    <property type="evidence" value="ECO:0007669"/>
    <property type="project" value="InterPro"/>
</dbReference>
<dbReference type="Proteomes" id="UP000241769">
    <property type="component" value="Unassembled WGS sequence"/>
</dbReference>
<dbReference type="EMBL" id="MDYQ01000257">
    <property type="protein sequence ID" value="PRP77705.1"/>
    <property type="molecule type" value="Genomic_DNA"/>
</dbReference>
<dbReference type="Gene3D" id="1.10.10.10">
    <property type="entry name" value="Winged helix-like DNA-binding domain superfamily/Winged helix DNA-binding domain"/>
    <property type="match status" value="2"/>
</dbReference>
<sequence>MRRGVGIAGLQNQRAAQKTFQTVGVELQKAEMAQMTEQINLFKEHLEKFATKHKKEINKNPEFRQHFTEMCSKIGVDPLLSNKGFWAEMLGVGNFYYELGVQILDVCLRTRSSNGGFIQLEDMKKYLEKLRGKNSQSISNDDIERATKSMKVLGDGLQLLTVGSKKMIQSVPLELNRDHTMVMLLAQNKSWVIKSEVKKRKELLWDDERVGMVFQFLMQEGVVWIDEQNRPEPSYWFPSMFTATDQSYRSSEGKDAWILCMTIMFEKSAKFKFMRNETEAEHNHIINQIIKMLASTVFRRVAQINSRQTPNAIRPAVNLRPVSLRTFTTKKTEKKSKAMQKPSQGSLINTTKENLLQALENNNSQISTALQTSEDAARTTRFLTTYELESETSDTIIYKRTIEGVNVGLRFHKFMAQEEVPAAREAEEGEDEEGADGYQEEMRTISYSLFDVAIDFGKKQDGRQWILQCKAGDDENIDIMTMTITKDGWSALPSSENQDAMLPENTIFYEGLEEQTQEQVVEYMSKLGINYETAAASRWLAFQKEAQKDQTFLQELTALLRD</sequence>
<dbReference type="Pfam" id="PF02330">
    <property type="entry name" value="MAM33"/>
    <property type="match status" value="1"/>
</dbReference>
<dbReference type="FunFam" id="1.10.10.10:FF:000085">
    <property type="entry name" value="Vacuolar-sorting protein SNF8"/>
    <property type="match status" value="1"/>
</dbReference>
<organism evidence="2 3">
    <name type="scientific">Planoprotostelium fungivorum</name>
    <dbReference type="NCBI Taxonomy" id="1890364"/>
    <lineage>
        <taxon>Eukaryota</taxon>
        <taxon>Amoebozoa</taxon>
        <taxon>Evosea</taxon>
        <taxon>Variosea</taxon>
        <taxon>Cavosteliida</taxon>
        <taxon>Cavosteliaceae</taxon>
        <taxon>Planoprotostelium</taxon>
    </lineage>
</organism>
<dbReference type="InParanoid" id="A0A2P6N184"/>
<protein>
    <recommendedName>
        <fullName evidence="4">Vacuolar-sorting protein SNF8</fullName>
    </recommendedName>
</protein>
<name>A0A2P6N184_9EUKA</name>
<dbReference type="InterPro" id="IPR040608">
    <property type="entry name" value="Snf8/Vps36"/>
</dbReference>
<dbReference type="Pfam" id="PF04157">
    <property type="entry name" value="EAP30"/>
    <property type="match status" value="1"/>
</dbReference>
<dbReference type="PANTHER" id="PTHR12806:SF0">
    <property type="entry name" value="VACUOLAR-SORTING PROTEIN SNF8"/>
    <property type="match status" value="1"/>
</dbReference>
<dbReference type="GO" id="GO:0043328">
    <property type="term" value="P:protein transport to vacuole involved in ubiquitin-dependent protein catabolic process via the multivesicular body sorting pathway"/>
    <property type="evidence" value="ECO:0007669"/>
    <property type="project" value="TreeGrafter"/>
</dbReference>
<keyword evidence="3" id="KW-1185">Reference proteome</keyword>
<evidence type="ECO:0008006" key="4">
    <source>
        <dbReference type="Google" id="ProtNLM"/>
    </source>
</evidence>
<comment type="similarity">
    <text evidence="1">Belongs to the SNF8 family.</text>
</comment>
<dbReference type="Gene3D" id="3.10.280.10">
    <property type="entry name" value="Mitochondrial glycoprotein"/>
    <property type="match status" value="1"/>
</dbReference>
<dbReference type="Gene3D" id="6.10.140.180">
    <property type="match status" value="1"/>
</dbReference>